<sequence length="289" mass="31884">MSQESPDKIIELARERIAERERSAQQQAREARVERIQAGERFWQVLFLAMVAALLLVLFFWPGATLEWKLYATVHGLVAQKHTIVIDGRALPVCARNLGIYSTYLISLAYLFGRGLGRAAALPSRPIMLILGLFMLTMVGDGVNSLLEDTGRVYFYPPRNDLRTITGALFGLALTPIILFVFNRVLRANAEPTRAVLDWSDLIALLGLNGIFVVAAHSGLNWLFWPLAFLGVIGILSELFTMHLLVAASVMGYRNAITRLTQLARPACVALITTGLFTGGLAWLRFAGG</sequence>
<dbReference type="EMBL" id="LYXE01000085">
    <property type="protein sequence ID" value="PDV99050.1"/>
    <property type="molecule type" value="Genomic_DNA"/>
</dbReference>
<proteinExistence type="predicted"/>
<feature type="transmembrane region" description="Helical" evidence="1">
    <location>
        <begin position="42"/>
        <end position="61"/>
    </location>
</feature>
<feature type="transmembrane region" description="Helical" evidence="1">
    <location>
        <begin position="128"/>
        <end position="147"/>
    </location>
</feature>
<feature type="transmembrane region" description="Helical" evidence="1">
    <location>
        <begin position="222"/>
        <end position="246"/>
    </location>
</feature>
<dbReference type="Pfam" id="PF09858">
    <property type="entry name" value="DUF2085"/>
    <property type="match status" value="1"/>
</dbReference>
<organism evidence="2 3">
    <name type="scientific">Candidatus Chloroploca asiatica</name>
    <dbReference type="NCBI Taxonomy" id="1506545"/>
    <lineage>
        <taxon>Bacteria</taxon>
        <taxon>Bacillati</taxon>
        <taxon>Chloroflexota</taxon>
        <taxon>Chloroflexia</taxon>
        <taxon>Chloroflexales</taxon>
        <taxon>Chloroflexineae</taxon>
        <taxon>Oscillochloridaceae</taxon>
        <taxon>Candidatus Chloroploca</taxon>
    </lineage>
</organism>
<name>A0A2H3KNS5_9CHLR</name>
<keyword evidence="1" id="KW-0472">Membrane</keyword>
<accession>A0A2H3KNS5</accession>
<reference evidence="2 3" key="1">
    <citation type="submission" date="2016-05" db="EMBL/GenBank/DDBJ databases">
        <authorList>
            <person name="Lavstsen T."/>
            <person name="Jespersen J.S."/>
        </authorList>
    </citation>
    <scope>NUCLEOTIDE SEQUENCE [LARGE SCALE GENOMIC DNA]</scope>
    <source>
        <strain evidence="2 3">B7-9</strain>
    </source>
</reference>
<protein>
    <recommendedName>
        <fullName evidence="4">DUF2085 domain-containing protein</fullName>
    </recommendedName>
</protein>
<feature type="transmembrane region" description="Helical" evidence="1">
    <location>
        <begin position="198"/>
        <end position="216"/>
    </location>
</feature>
<evidence type="ECO:0008006" key="4">
    <source>
        <dbReference type="Google" id="ProtNLM"/>
    </source>
</evidence>
<feature type="transmembrane region" description="Helical" evidence="1">
    <location>
        <begin position="167"/>
        <end position="186"/>
    </location>
</feature>
<dbReference type="OrthoDB" id="150031at2"/>
<keyword evidence="1" id="KW-1133">Transmembrane helix</keyword>
<dbReference type="InterPro" id="IPR019206">
    <property type="entry name" value="DUF2085_TM"/>
</dbReference>
<evidence type="ECO:0000313" key="3">
    <source>
        <dbReference type="Proteomes" id="UP000220922"/>
    </source>
</evidence>
<gene>
    <name evidence="2" type="ORF">A9Q02_13900</name>
</gene>
<keyword evidence="3" id="KW-1185">Reference proteome</keyword>
<comment type="caution">
    <text evidence="2">The sequence shown here is derived from an EMBL/GenBank/DDBJ whole genome shotgun (WGS) entry which is preliminary data.</text>
</comment>
<dbReference type="RefSeq" id="WP_097652544.1">
    <property type="nucleotide sequence ID" value="NZ_LYXE01000085.1"/>
</dbReference>
<dbReference type="Proteomes" id="UP000220922">
    <property type="component" value="Unassembled WGS sequence"/>
</dbReference>
<feature type="transmembrane region" description="Helical" evidence="1">
    <location>
        <begin position="98"/>
        <end position="116"/>
    </location>
</feature>
<feature type="transmembrane region" description="Helical" evidence="1">
    <location>
        <begin position="267"/>
        <end position="286"/>
    </location>
</feature>
<keyword evidence="1" id="KW-0812">Transmembrane</keyword>
<evidence type="ECO:0000313" key="2">
    <source>
        <dbReference type="EMBL" id="PDV99050.1"/>
    </source>
</evidence>
<evidence type="ECO:0000256" key="1">
    <source>
        <dbReference type="SAM" id="Phobius"/>
    </source>
</evidence>
<dbReference type="AlphaFoldDB" id="A0A2H3KNS5"/>